<evidence type="ECO:0000313" key="4">
    <source>
        <dbReference type="Proteomes" id="UP000054302"/>
    </source>
</evidence>
<dbReference type="InterPro" id="IPR009737">
    <property type="entry name" value="Aim32/Apd1-like"/>
</dbReference>
<dbReference type="CDD" id="cd03062">
    <property type="entry name" value="TRX_Fd_Sucrase"/>
    <property type="match status" value="1"/>
</dbReference>
<keyword evidence="4" id="KW-1185">Reference proteome</keyword>
<dbReference type="InterPro" id="IPR036249">
    <property type="entry name" value="Thioredoxin-like_sf"/>
</dbReference>
<accession>A0A0D1ZDS4</accession>
<organism evidence="3 4">
    <name type="scientific">Exophiala mesophila</name>
    <name type="common">Black yeast-like fungus</name>
    <dbReference type="NCBI Taxonomy" id="212818"/>
    <lineage>
        <taxon>Eukaryota</taxon>
        <taxon>Fungi</taxon>
        <taxon>Dikarya</taxon>
        <taxon>Ascomycota</taxon>
        <taxon>Pezizomycotina</taxon>
        <taxon>Eurotiomycetes</taxon>
        <taxon>Chaetothyriomycetidae</taxon>
        <taxon>Chaetothyriales</taxon>
        <taxon>Herpotrichiellaceae</taxon>
        <taxon>Exophiala</taxon>
    </lineage>
</organism>
<dbReference type="GeneID" id="27321971"/>
<evidence type="ECO:0000313" key="3">
    <source>
        <dbReference type="EMBL" id="KIV92862.1"/>
    </source>
</evidence>
<sequence>MLGLRPTFIRHATSLASSTRAAARATLANRSAQPSYPVIETCPSPTCQCSPMPEGLDIDHARHLNGTAPRYSQHLIISTGQADWKSRIEDEKDSADWGRLVADFKGLLGRGGEYHDPYNNIILGTSSFTGKSKDTTSLSAVLFPSFKSITNIPVQNASQSQSDHLRFLIRSLLLGESAPLHQQYDSSSIPSPLSITPITTPTILICSHMSRDSRCGILGPLLRDQLVEYIDLRNRQSQSQSSEGQGKEEENYIARIDDFYDSSPGVISNTPTDINMNININIGLTSHIGGHVWAGNMIIYIPPHTDISGTSSPPHPLAGKGIWYGRVEPKHVPGIFEETVVKGQVIKELLRGVVG</sequence>
<dbReference type="HOGENOM" id="CLU_044499_0_0_1"/>
<dbReference type="OrthoDB" id="10253744at2759"/>
<evidence type="ECO:0000256" key="1">
    <source>
        <dbReference type="ARBA" id="ARBA00038208"/>
    </source>
</evidence>
<dbReference type="Proteomes" id="UP000054302">
    <property type="component" value="Unassembled WGS sequence"/>
</dbReference>
<dbReference type="STRING" id="212818.A0A0D1ZDS4"/>
<dbReference type="PANTHER" id="PTHR31902:SF7">
    <property type="entry name" value="ALTERED INHERITANCE OF MITOCHONDRIA PROTEIN 32"/>
    <property type="match status" value="1"/>
</dbReference>
<dbReference type="RefSeq" id="XP_016224436.1">
    <property type="nucleotide sequence ID" value="XM_016368648.1"/>
</dbReference>
<name>A0A0D1ZDS4_EXOME</name>
<dbReference type="SUPFAM" id="SSF52833">
    <property type="entry name" value="Thioredoxin-like"/>
    <property type="match status" value="1"/>
</dbReference>
<dbReference type="EMBL" id="KN847522">
    <property type="protein sequence ID" value="KIV92862.1"/>
    <property type="molecule type" value="Genomic_DNA"/>
</dbReference>
<dbReference type="VEuPathDB" id="FungiDB:PV10_04126"/>
<proteinExistence type="inferred from homology"/>
<dbReference type="Pfam" id="PF06999">
    <property type="entry name" value="Suc_Fer-like"/>
    <property type="match status" value="1"/>
</dbReference>
<dbReference type="PANTHER" id="PTHR31902">
    <property type="entry name" value="ACTIN PATCHES DISTAL PROTEIN 1"/>
    <property type="match status" value="1"/>
</dbReference>
<evidence type="ECO:0000256" key="2">
    <source>
        <dbReference type="ARBA" id="ARBA00040895"/>
    </source>
</evidence>
<comment type="similarity">
    <text evidence="1">Belongs to the AIM32 family.</text>
</comment>
<dbReference type="OMA" id="DDWPSKI"/>
<dbReference type="AlphaFoldDB" id="A0A0D1ZDS4"/>
<reference evidence="3 4" key="1">
    <citation type="submission" date="2015-01" db="EMBL/GenBank/DDBJ databases">
        <title>The Genome Sequence of Exophiala mesophila CBS40295.</title>
        <authorList>
            <consortium name="The Broad Institute Genomics Platform"/>
            <person name="Cuomo C."/>
            <person name="de Hoog S."/>
            <person name="Gorbushina A."/>
            <person name="Stielow B."/>
            <person name="Teixiera M."/>
            <person name="Abouelleil A."/>
            <person name="Chapman S.B."/>
            <person name="Priest M."/>
            <person name="Young S.K."/>
            <person name="Wortman J."/>
            <person name="Nusbaum C."/>
            <person name="Birren B."/>
        </authorList>
    </citation>
    <scope>NUCLEOTIDE SEQUENCE [LARGE SCALE GENOMIC DNA]</scope>
    <source>
        <strain evidence="3 4">CBS 40295</strain>
    </source>
</reference>
<dbReference type="Gene3D" id="3.40.30.10">
    <property type="entry name" value="Glutaredoxin"/>
    <property type="match status" value="1"/>
</dbReference>
<gene>
    <name evidence="3" type="ORF">PV10_04126</name>
</gene>
<protein>
    <recommendedName>
        <fullName evidence="2">Altered inheritance of mitochondria protein 32</fullName>
    </recommendedName>
</protein>